<evidence type="ECO:0000313" key="2">
    <source>
        <dbReference type="Proteomes" id="UP000245535"/>
    </source>
</evidence>
<dbReference type="AlphaFoldDB" id="A0A315Z2R3"/>
<keyword evidence="2" id="KW-1185">Reference proteome</keyword>
<protein>
    <submittedName>
        <fullName evidence="1">Uncharacterized protein</fullName>
    </submittedName>
</protein>
<dbReference type="RefSeq" id="WP_109622480.1">
    <property type="nucleotide sequence ID" value="NZ_QGDO01000009.1"/>
</dbReference>
<dbReference type="Proteomes" id="UP000245535">
    <property type="component" value="Unassembled WGS sequence"/>
</dbReference>
<name>A0A315Z2R3_SEDFL</name>
<comment type="caution">
    <text evidence="1">The sequence shown here is derived from an EMBL/GenBank/DDBJ whole genome shotgun (WGS) entry which is preliminary data.</text>
</comment>
<evidence type="ECO:0000313" key="1">
    <source>
        <dbReference type="EMBL" id="PWJ36076.1"/>
    </source>
</evidence>
<reference evidence="1 2" key="1">
    <citation type="submission" date="2018-03" db="EMBL/GenBank/DDBJ databases">
        <title>Genomic Encyclopedia of Archaeal and Bacterial Type Strains, Phase II (KMG-II): from individual species to whole genera.</title>
        <authorList>
            <person name="Goeker M."/>
        </authorList>
    </citation>
    <scope>NUCLEOTIDE SEQUENCE [LARGE SCALE GENOMIC DNA]</scope>
    <source>
        <strain evidence="1 2">DSM 28229</strain>
    </source>
</reference>
<organism evidence="1 2">
    <name type="scientific">Sediminitomix flava</name>
    <dbReference type="NCBI Taxonomy" id="379075"/>
    <lineage>
        <taxon>Bacteria</taxon>
        <taxon>Pseudomonadati</taxon>
        <taxon>Bacteroidota</taxon>
        <taxon>Cytophagia</taxon>
        <taxon>Cytophagales</taxon>
        <taxon>Flammeovirgaceae</taxon>
        <taxon>Sediminitomix</taxon>
    </lineage>
</organism>
<accession>A0A315Z2R3</accession>
<sequence length="135" mass="16452">MWILIILSAVVFFFIIKKESQARWIKYGHFKESYDITVNGHEYYIEEVDFKKYNEALSKYFKVVEEISNYGKAIDMRYDLYDWGFSTFQFQDTLVDVRYFRSTQSVRLIKSKNPISIEEYEKDDLGYWMDIKHKK</sequence>
<proteinExistence type="predicted"/>
<dbReference type="EMBL" id="QGDO01000009">
    <property type="protein sequence ID" value="PWJ36076.1"/>
    <property type="molecule type" value="Genomic_DNA"/>
</dbReference>
<dbReference type="OrthoDB" id="6400846at2"/>
<gene>
    <name evidence="1" type="ORF">BC781_10992</name>
</gene>